<reference evidence="3" key="1">
    <citation type="submission" date="2016-06" db="EMBL/GenBank/DDBJ databases">
        <title>First high quality genome sequence of Plasmodium coatneyi using continuous long reads from single molecule, real-time sequencing.</title>
        <authorList>
            <person name="Chien J.-T."/>
            <person name="Pakala S.B."/>
            <person name="Geraldo J.A."/>
            <person name="Lapp S.A."/>
            <person name="Barnwell J.W."/>
            <person name="Kissinger J.C."/>
            <person name="Galinski M.R."/>
            <person name="Humphrey J.C."/>
        </authorList>
    </citation>
    <scope>NUCLEOTIDE SEQUENCE [LARGE SCALE GENOMIC DNA]</scope>
    <source>
        <strain evidence="3">Hackeri</strain>
    </source>
</reference>
<protein>
    <submittedName>
        <fullName evidence="2">KIR protein</fullName>
    </submittedName>
</protein>
<keyword evidence="1" id="KW-0472">Membrane</keyword>
<dbReference type="GeneID" id="30911529"/>
<evidence type="ECO:0000313" key="2">
    <source>
        <dbReference type="EMBL" id="ANQ10413.1"/>
    </source>
</evidence>
<dbReference type="AlphaFoldDB" id="A0A1B1E5Z7"/>
<dbReference type="VEuPathDB" id="PlasmoDB:PCOAH_00047980"/>
<keyword evidence="1" id="KW-1133">Transmembrane helix</keyword>
<organism evidence="2 3">
    <name type="scientific">Plasmodium coatneyi</name>
    <dbReference type="NCBI Taxonomy" id="208452"/>
    <lineage>
        <taxon>Eukaryota</taxon>
        <taxon>Sar</taxon>
        <taxon>Alveolata</taxon>
        <taxon>Apicomplexa</taxon>
        <taxon>Aconoidasida</taxon>
        <taxon>Haemosporida</taxon>
        <taxon>Plasmodiidae</taxon>
        <taxon>Plasmodium</taxon>
    </lineage>
</organism>
<sequence length="325" mass="35367">MSPEPSKPAQPELTEDDLKGLLSKKTYAAFDQGYNGYNGCNTNGIDPNNTITKLKDALTDHPHLQSEVEKIVKAWCSAFQAGSGSSTPYAGRCEYFYYWLWDLLKNKLKVPSPLDIMKKIYGAFESVSSSPTTAERKEGCKNVNDKISDEEFFPQVKIHFDFSKDYQTLQSQLRNGGSGGGTKTCDTTYHKHLQAITKACEAIAADCGERGPQKSGSYCGPLQAAGSTEGAAGPYCTKEELQKLQCQEVTEPQTTLQATDFQVNHVSSMGGGEGGSAVGAGPIVSSTIGTLIGIPAIAALLYKVNLKKKRKEKEEKKIFFLNIYI</sequence>
<evidence type="ECO:0000313" key="3">
    <source>
        <dbReference type="Proteomes" id="UP000092716"/>
    </source>
</evidence>
<feature type="transmembrane region" description="Helical" evidence="1">
    <location>
        <begin position="283"/>
        <end position="302"/>
    </location>
</feature>
<accession>A0A1B1E5Z7</accession>
<dbReference type="RefSeq" id="XP_019917108.1">
    <property type="nucleotide sequence ID" value="XM_020061581.1"/>
</dbReference>
<dbReference type="Pfam" id="PF05795">
    <property type="entry name" value="Plasmodium_Vir"/>
    <property type="match status" value="1"/>
</dbReference>
<proteinExistence type="predicted"/>
<keyword evidence="3" id="KW-1185">Reference proteome</keyword>
<dbReference type="EMBL" id="CP016251">
    <property type="protein sequence ID" value="ANQ10413.1"/>
    <property type="molecule type" value="Genomic_DNA"/>
</dbReference>
<gene>
    <name evidence="2" type="ORF">PCOAH_00047980</name>
</gene>
<dbReference type="Proteomes" id="UP000092716">
    <property type="component" value="Chromosome 13"/>
</dbReference>
<evidence type="ECO:0000256" key="1">
    <source>
        <dbReference type="SAM" id="Phobius"/>
    </source>
</evidence>
<name>A0A1B1E5Z7_9APIC</name>
<dbReference type="InterPro" id="IPR008780">
    <property type="entry name" value="Plasmodium_Vir"/>
</dbReference>
<dbReference type="KEGG" id="pcot:PCOAH_00047980"/>
<keyword evidence="1" id="KW-0812">Transmembrane</keyword>